<accession>A6WAP3</accession>
<sequence length="468" mass="50776">MLRGACVVTQGPVAAQQVEEWVEERAASLLGSDAPCRVQIKVAASDAAAAASVFDDPDADEVLHRTDPIIDEQVDAQAATFWLEIDRSHRPTAVGTALRLRYAGTPVLLSQPLDIAETVSDAWLHELIGGPGPDEHISGPYPRALFAIGGTRVVQQLLDIVTDPTAFPGFRDRAAQGCLFALRNIPEERLCRQVLDAAVQELRSALRASPTRTRAPRPVSSLLWALQDALDQVASWSFPDFQPVPRLPQELLTELLTSPCRDLHWPVLQILAVMPTPLSEQTAAAVADVGVHHAGIKGPDAVVVASDAVDALGRCPDTAAVQQALEVLSRSASLEVRLGAMAHLVHRGGYPVAKNLWERLLQDRSSANRRYASELIATHGRAEDVPAAITALGQAWKSKHNPQPMYDASGLVVAPPWGSELLTFLWGHREQSAAAVEIQRLRRRWPATRPDLTAWVAEHLPDLRPPAP</sequence>
<proteinExistence type="predicted"/>
<dbReference type="SUPFAM" id="SSF48371">
    <property type="entry name" value="ARM repeat"/>
    <property type="match status" value="1"/>
</dbReference>
<dbReference type="Gene3D" id="1.25.10.10">
    <property type="entry name" value="Leucine-rich Repeat Variant"/>
    <property type="match status" value="1"/>
</dbReference>
<dbReference type="OrthoDB" id="583768at2"/>
<dbReference type="eggNOG" id="COG1413">
    <property type="taxonomic scope" value="Bacteria"/>
</dbReference>
<evidence type="ECO:0000313" key="1">
    <source>
        <dbReference type="EMBL" id="ABS03882.1"/>
    </source>
</evidence>
<dbReference type="InterPro" id="IPR016024">
    <property type="entry name" value="ARM-type_fold"/>
</dbReference>
<gene>
    <name evidence="1" type="ordered locus">Krad_2402</name>
</gene>
<protein>
    <recommendedName>
        <fullName evidence="3">HEAT repeat domain-containing protein</fullName>
    </recommendedName>
</protein>
<dbReference type="STRING" id="266940.Krad_2402"/>
<dbReference type="EMBL" id="CP000750">
    <property type="protein sequence ID" value="ABS03882.1"/>
    <property type="molecule type" value="Genomic_DNA"/>
</dbReference>
<dbReference type="Proteomes" id="UP000001116">
    <property type="component" value="Chromosome"/>
</dbReference>
<evidence type="ECO:0008006" key="3">
    <source>
        <dbReference type="Google" id="ProtNLM"/>
    </source>
</evidence>
<dbReference type="KEGG" id="kra:Krad_2402"/>
<name>A6WAP3_KINRD</name>
<evidence type="ECO:0000313" key="2">
    <source>
        <dbReference type="Proteomes" id="UP000001116"/>
    </source>
</evidence>
<dbReference type="InterPro" id="IPR011989">
    <property type="entry name" value="ARM-like"/>
</dbReference>
<organism evidence="1 2">
    <name type="scientific">Kineococcus radiotolerans (strain ATCC BAA-149 / DSM 14245 / SRS30216)</name>
    <dbReference type="NCBI Taxonomy" id="266940"/>
    <lineage>
        <taxon>Bacteria</taxon>
        <taxon>Bacillati</taxon>
        <taxon>Actinomycetota</taxon>
        <taxon>Actinomycetes</taxon>
        <taxon>Kineosporiales</taxon>
        <taxon>Kineosporiaceae</taxon>
        <taxon>Kineococcus</taxon>
    </lineage>
</organism>
<dbReference type="AlphaFoldDB" id="A6WAP3"/>
<reference evidence="2" key="1">
    <citation type="journal article" date="2008" name="PLoS ONE">
        <title>Survival in nuclear waste, extreme resistance, and potential applications gleaned from the genome sequence of Kineococcus radiotolerans SRS30216.</title>
        <authorList>
            <person name="Bagwell C.E."/>
            <person name="Bhat S."/>
            <person name="Hawkins G.M."/>
            <person name="Smith B.W."/>
            <person name="Biswas T."/>
            <person name="Hoover T.R."/>
            <person name="Saunders E."/>
            <person name="Han C.S."/>
            <person name="Tsodikov O.V."/>
            <person name="Shimkets L.J."/>
        </authorList>
    </citation>
    <scope>NUCLEOTIDE SEQUENCE [LARGE SCALE GENOMIC DNA]</scope>
    <source>
        <strain evidence="2">ATCC BAA-149 / DSM 14245 / SRS30216</strain>
    </source>
</reference>
<keyword evidence="2" id="KW-1185">Reference proteome</keyword>
<dbReference type="HOGENOM" id="CLU_590227_0_0_11"/>